<organism evidence="1 2">
    <name type="scientific">Rahnella inusitata</name>
    <dbReference type="NCBI Taxonomy" id="58169"/>
    <lineage>
        <taxon>Bacteria</taxon>
        <taxon>Pseudomonadati</taxon>
        <taxon>Pseudomonadota</taxon>
        <taxon>Gammaproteobacteria</taxon>
        <taxon>Enterobacterales</taxon>
        <taxon>Yersiniaceae</taxon>
        <taxon>Rahnella</taxon>
    </lineage>
</organism>
<name>A0ABX9NXP4_9GAMM</name>
<comment type="caution">
    <text evidence="1">The sequence shown here is derived from an EMBL/GenBank/DDBJ whole genome shotgun (WGS) entry which is preliminary data.</text>
</comment>
<gene>
    <name evidence="1" type="ORF">D5396_16390</name>
</gene>
<proteinExistence type="predicted"/>
<keyword evidence="2" id="KW-1185">Reference proteome</keyword>
<reference evidence="1 2" key="1">
    <citation type="submission" date="2018-09" db="EMBL/GenBank/DDBJ databases">
        <authorList>
            <person name="Le Fleche-Mateos A."/>
        </authorList>
    </citation>
    <scope>NUCLEOTIDE SEQUENCE [LARGE SCALE GENOMIC DNA]</scope>
    <source>
        <strain evidence="1 2">DSM 30078</strain>
    </source>
</reference>
<evidence type="ECO:0000313" key="2">
    <source>
        <dbReference type="Proteomes" id="UP000284119"/>
    </source>
</evidence>
<sequence length="62" mass="6839">MLETQRYSLPQLCHQVNDERNTVITLDAAWAAEKIAINLVPVKLPGWTIFTVGEAVAFLNGA</sequence>
<evidence type="ECO:0000313" key="1">
    <source>
        <dbReference type="EMBL" id="RJT11399.1"/>
    </source>
</evidence>
<protein>
    <submittedName>
        <fullName evidence="1">Uncharacterized protein</fullName>
    </submittedName>
</protein>
<accession>A0ABX9NXP4</accession>
<dbReference type="EMBL" id="RAHG01000008">
    <property type="protein sequence ID" value="RJT11399.1"/>
    <property type="molecule type" value="Genomic_DNA"/>
</dbReference>
<dbReference type="Proteomes" id="UP000284119">
    <property type="component" value="Unassembled WGS sequence"/>
</dbReference>